<evidence type="ECO:0000313" key="3">
    <source>
        <dbReference type="Proteomes" id="UP000305196"/>
    </source>
</evidence>
<evidence type="ECO:0008006" key="4">
    <source>
        <dbReference type="Google" id="ProtNLM"/>
    </source>
</evidence>
<organism evidence="2 3">
    <name type="scientific">Plasmodium vivax</name>
    <name type="common">malaria parasite P. vivax</name>
    <dbReference type="NCBI Taxonomy" id="5855"/>
    <lineage>
        <taxon>Eukaryota</taxon>
        <taxon>Sar</taxon>
        <taxon>Alveolata</taxon>
        <taxon>Apicomplexa</taxon>
        <taxon>Aconoidasida</taxon>
        <taxon>Haemosporida</taxon>
        <taxon>Plasmodiidae</taxon>
        <taxon>Plasmodium</taxon>
        <taxon>Plasmodium (Plasmodium)</taxon>
    </lineage>
</organism>
<dbReference type="VEuPathDB" id="PlasmoDB:PVW1_130055200"/>
<evidence type="ECO:0000256" key="1">
    <source>
        <dbReference type="SAM" id="MobiDB-lite"/>
    </source>
</evidence>
<proteinExistence type="predicted"/>
<name>A0A1G4EB89_PLAVI</name>
<accession>A0A1G4EB89</accession>
<reference evidence="2 3" key="1">
    <citation type="submission" date="2016-07" db="EMBL/GenBank/DDBJ databases">
        <authorList>
            <consortium name="Pathogen Informatics"/>
        </authorList>
    </citation>
    <scope>NUCLEOTIDE SEQUENCE [LARGE SCALE GENOMIC DNA]</scope>
</reference>
<dbReference type="VEuPathDB" id="PlasmoDB:PVP01_0004440"/>
<dbReference type="Proteomes" id="UP000305196">
    <property type="component" value="Unassembled WGS sequence"/>
</dbReference>
<feature type="compositionally biased region" description="Polar residues" evidence="1">
    <location>
        <begin position="240"/>
        <end position="257"/>
    </location>
</feature>
<dbReference type="EMBL" id="FLYI01000004">
    <property type="protein sequence ID" value="SCA59581.1"/>
    <property type="molecule type" value="Genomic_DNA"/>
</dbReference>
<dbReference type="VEuPathDB" id="PlasmoDB:PVX_026690"/>
<evidence type="ECO:0000313" key="2">
    <source>
        <dbReference type="EMBL" id="SCA59581.1"/>
    </source>
</evidence>
<sequence>MVDSKSYDTYLNYHDYDRYNLYFNRTWDKSFNDEEYEKSIKLLNPDKKVKDTHSEAFKLLFKYIHNSHVFSSMDFPKACKYISYALRKKVDKEKRQEYDNKIFDTFKNFVIKYKETQSIKSLRCENSMILLDPYIFENMHVLYTLYEKYAVFAPTTDKYRKPNINCPDLKQFSRFYNDFIKEQNPTNKSLYDVLKYFEERVTKTMKDYKDVCTDYDLTILPLKSNYFQEEVKSNTRASEKQQTNQLPSAENRSSINQPTVIAYTSSQISHVKSALHKPPENVEDLGAVRLEESERERESKRSLESPVVEVAQRAEDARGNENVYTAGSSLPTRRLSVYSGDITIPETLTQTKFLDNSLVTEQTESPREHNGFFTNVQSTISGFIKDVEPGPVLGVSGGMGALFLLFKYTPVGSFFGGRRGRIRQIPSSFRGFPPGYFANFPEYDGGFIGYGPMNINPLAE</sequence>
<feature type="region of interest" description="Disordered" evidence="1">
    <location>
        <begin position="231"/>
        <end position="257"/>
    </location>
</feature>
<dbReference type="AlphaFoldDB" id="A0A1G4EB89"/>
<gene>
    <name evidence="2" type="ORF">PVC01_000014400</name>
</gene>
<dbReference type="VEuPathDB" id="PlasmoDB:PVPAM_020006200"/>
<protein>
    <recommendedName>
        <fullName evidence="4">VIR protein</fullName>
    </recommendedName>
</protein>